<organism evidence="1 2">
    <name type="scientific">Zymoseptoria brevis</name>
    <dbReference type="NCBI Taxonomy" id="1047168"/>
    <lineage>
        <taxon>Eukaryota</taxon>
        <taxon>Fungi</taxon>
        <taxon>Dikarya</taxon>
        <taxon>Ascomycota</taxon>
        <taxon>Pezizomycotina</taxon>
        <taxon>Dothideomycetes</taxon>
        <taxon>Dothideomycetidae</taxon>
        <taxon>Mycosphaerellales</taxon>
        <taxon>Mycosphaerellaceae</taxon>
        <taxon>Zymoseptoria</taxon>
    </lineage>
</organism>
<comment type="caution">
    <text evidence="1">The sequence shown here is derived from an EMBL/GenBank/DDBJ whole genome shotgun (WGS) entry which is preliminary data.</text>
</comment>
<dbReference type="OrthoDB" id="10374275at2759"/>
<reference evidence="1 2" key="1">
    <citation type="submission" date="2015-03" db="EMBL/GenBank/DDBJ databases">
        <title>RNA-seq based gene annotation and comparative genomics of four Zymoseptoria species reveal species-specific pathogenicity related genes and transposable element activity.</title>
        <authorList>
            <person name="Grandaubert J."/>
            <person name="Bhattacharyya A."/>
            <person name="Stukenbrock E.H."/>
        </authorList>
    </citation>
    <scope>NUCLEOTIDE SEQUENCE [LARGE SCALE GENOMIC DNA]</scope>
    <source>
        <strain evidence="1 2">Zb18110</strain>
    </source>
</reference>
<accession>A0A0F4GLM4</accession>
<sequence length="252" mass="29118">MDTTTWPAPVLDTILHLIKTVVHGSLPGVQKATAEHYIDEAREWMLNAESVERLPPIGAGDVQKAVKRCQVEYADKKVREGQQMMTEYPLLEAHKKAIQDTLEVFKKSITECSSNFEAVWDNIENEVSERHGILTHDLKQWLQEQIYELWEQARPLPPRKYTFPADRIEKEKKGPKAKGMLRVTWNIPPGGTYDKSTGNITYRTTQTYEEVYGMDEPDKTSIYEPRPKDIEVKRLVTRLVEVKVNDQRGHLM</sequence>
<keyword evidence="2" id="KW-1185">Reference proteome</keyword>
<name>A0A0F4GLM4_9PEZI</name>
<gene>
    <name evidence="1" type="ORF">TI39_contig430g00004</name>
</gene>
<dbReference type="AlphaFoldDB" id="A0A0F4GLM4"/>
<proteinExistence type="predicted"/>
<protein>
    <submittedName>
        <fullName evidence="1">Uncharacterized protein</fullName>
    </submittedName>
</protein>
<dbReference type="Proteomes" id="UP000033647">
    <property type="component" value="Unassembled WGS sequence"/>
</dbReference>
<evidence type="ECO:0000313" key="1">
    <source>
        <dbReference type="EMBL" id="KJX98143.1"/>
    </source>
</evidence>
<evidence type="ECO:0000313" key="2">
    <source>
        <dbReference type="Proteomes" id="UP000033647"/>
    </source>
</evidence>
<dbReference type="EMBL" id="LAFY01000422">
    <property type="protein sequence ID" value="KJX98143.1"/>
    <property type="molecule type" value="Genomic_DNA"/>
</dbReference>